<accession>A0A6I5A4E6</accession>
<gene>
    <name evidence="2" type="ORF">GLW05_16565</name>
</gene>
<evidence type="ECO:0000313" key="3">
    <source>
        <dbReference type="Proteomes" id="UP000468638"/>
    </source>
</evidence>
<dbReference type="EMBL" id="WMEQ01000015">
    <property type="protein sequence ID" value="MYL35194.1"/>
    <property type="molecule type" value="Genomic_DNA"/>
</dbReference>
<dbReference type="Proteomes" id="UP000468638">
    <property type="component" value="Unassembled WGS sequence"/>
</dbReference>
<feature type="transmembrane region" description="Helical" evidence="1">
    <location>
        <begin position="46"/>
        <end position="65"/>
    </location>
</feature>
<evidence type="ECO:0000313" key="2">
    <source>
        <dbReference type="EMBL" id="MYL35194.1"/>
    </source>
</evidence>
<sequence>MINPFIPVIIFSLLLGVAIYQILLAIGFPLGAAAWGGLYRTLPMPLRIASIFSAVILVSMGIVILQHTTVIEPFLPIPIHSTLWVFTAFLGLNTVGNIASKSKTERLIMTPVSSILFLLCLWVLLGYQ</sequence>
<keyword evidence="1" id="KW-1133">Transmembrane helix</keyword>
<keyword evidence="1" id="KW-0812">Transmembrane</keyword>
<keyword evidence="1" id="KW-0472">Membrane</keyword>
<evidence type="ECO:0000256" key="1">
    <source>
        <dbReference type="SAM" id="Phobius"/>
    </source>
</evidence>
<name>A0A6I5A4E6_9BACI</name>
<protein>
    <submittedName>
        <fullName evidence="2">Uncharacterized protein</fullName>
    </submittedName>
</protein>
<reference evidence="2 3" key="1">
    <citation type="submission" date="2019-11" db="EMBL/GenBank/DDBJ databases">
        <title>Genome sequences of 17 halophilic strains isolated from different environments.</title>
        <authorList>
            <person name="Furrow R.E."/>
        </authorList>
    </citation>
    <scope>NUCLEOTIDE SEQUENCE [LARGE SCALE GENOMIC DNA]</scope>
    <source>
        <strain evidence="2 3">22514_16_FS</strain>
    </source>
</reference>
<dbReference type="AlphaFoldDB" id="A0A6I5A4E6"/>
<proteinExistence type="predicted"/>
<feature type="transmembrane region" description="Helical" evidence="1">
    <location>
        <begin position="77"/>
        <end position="95"/>
    </location>
</feature>
<feature type="transmembrane region" description="Helical" evidence="1">
    <location>
        <begin position="107"/>
        <end position="127"/>
    </location>
</feature>
<dbReference type="OrthoDB" id="9803232at2"/>
<feature type="transmembrane region" description="Helical" evidence="1">
    <location>
        <begin position="6"/>
        <end position="34"/>
    </location>
</feature>
<comment type="caution">
    <text evidence="2">The sequence shown here is derived from an EMBL/GenBank/DDBJ whole genome shotgun (WGS) entry which is preliminary data.</text>
</comment>
<dbReference type="RefSeq" id="WP_160910049.1">
    <property type="nucleotide sequence ID" value="NZ_WMEQ01000015.1"/>
</dbReference>
<organism evidence="2 3">
    <name type="scientific">Pontibacillus yanchengensis</name>
    <dbReference type="NCBI Taxonomy" id="462910"/>
    <lineage>
        <taxon>Bacteria</taxon>
        <taxon>Bacillati</taxon>
        <taxon>Bacillota</taxon>
        <taxon>Bacilli</taxon>
        <taxon>Bacillales</taxon>
        <taxon>Bacillaceae</taxon>
        <taxon>Pontibacillus</taxon>
    </lineage>
</organism>